<keyword evidence="1" id="KW-0472">Membrane</keyword>
<keyword evidence="1" id="KW-1133">Transmembrane helix</keyword>
<dbReference type="EMBL" id="ASPP01009706">
    <property type="protein sequence ID" value="ETO23792.1"/>
    <property type="molecule type" value="Genomic_DNA"/>
</dbReference>
<feature type="non-terminal residue" evidence="2">
    <location>
        <position position="1"/>
    </location>
</feature>
<feature type="transmembrane region" description="Helical" evidence="1">
    <location>
        <begin position="35"/>
        <end position="53"/>
    </location>
</feature>
<dbReference type="Proteomes" id="UP000023152">
    <property type="component" value="Unassembled WGS sequence"/>
</dbReference>
<reference evidence="2 3" key="1">
    <citation type="journal article" date="2013" name="Curr. Biol.">
        <title>The Genome of the Foraminiferan Reticulomyxa filosa.</title>
        <authorList>
            <person name="Glockner G."/>
            <person name="Hulsmann N."/>
            <person name="Schleicher M."/>
            <person name="Noegel A.A."/>
            <person name="Eichinger L."/>
            <person name="Gallinger C."/>
            <person name="Pawlowski J."/>
            <person name="Sierra R."/>
            <person name="Euteneuer U."/>
            <person name="Pillet L."/>
            <person name="Moustafa A."/>
            <person name="Platzer M."/>
            <person name="Groth M."/>
            <person name="Szafranski K."/>
            <person name="Schliwa M."/>
        </authorList>
    </citation>
    <scope>NUCLEOTIDE SEQUENCE [LARGE SCALE GENOMIC DNA]</scope>
</reference>
<evidence type="ECO:0000256" key="1">
    <source>
        <dbReference type="SAM" id="Phobius"/>
    </source>
</evidence>
<sequence>ILLDTEETVHPNARWMWFDSKKWCQYVTIKEKKTYYWAMISTPYLVRLLSTVGEVISRCFILGGIWYFFDGYILSGLLAFEVLLFMRHYHDPLFLQYIITMPPLRASVKISWSKKYIFESVTSALIVLVRIAESLSIFIMCIICQLHVGLKPQCGHMRRQEAVWYLFLAIVYICVVGFHLYRQLWKSKTRNAFLVKSRTVKQSIYDGNILQIIEYMRYGYRLKNASKFYVCDITYACVHIYMYKYMCMYMYTFI</sequence>
<feature type="transmembrane region" description="Helical" evidence="1">
    <location>
        <begin position="162"/>
        <end position="181"/>
    </location>
</feature>
<feature type="transmembrane region" description="Helical" evidence="1">
    <location>
        <begin position="65"/>
        <end position="86"/>
    </location>
</feature>
<dbReference type="AlphaFoldDB" id="X6NEM2"/>
<keyword evidence="3" id="KW-1185">Reference proteome</keyword>
<feature type="transmembrane region" description="Helical" evidence="1">
    <location>
        <begin position="124"/>
        <end position="150"/>
    </location>
</feature>
<accession>X6NEM2</accession>
<keyword evidence="1" id="KW-0812">Transmembrane</keyword>
<gene>
    <name evidence="2" type="ORF">RFI_13383</name>
</gene>
<evidence type="ECO:0000313" key="2">
    <source>
        <dbReference type="EMBL" id="ETO23792.1"/>
    </source>
</evidence>
<proteinExistence type="predicted"/>
<name>X6NEM2_RETFI</name>
<organism evidence="2 3">
    <name type="scientific">Reticulomyxa filosa</name>
    <dbReference type="NCBI Taxonomy" id="46433"/>
    <lineage>
        <taxon>Eukaryota</taxon>
        <taxon>Sar</taxon>
        <taxon>Rhizaria</taxon>
        <taxon>Retaria</taxon>
        <taxon>Foraminifera</taxon>
        <taxon>Monothalamids</taxon>
        <taxon>Reticulomyxidae</taxon>
        <taxon>Reticulomyxa</taxon>
    </lineage>
</organism>
<comment type="caution">
    <text evidence="2">The sequence shown here is derived from an EMBL/GenBank/DDBJ whole genome shotgun (WGS) entry which is preliminary data.</text>
</comment>
<protein>
    <submittedName>
        <fullName evidence="2">Uncharacterized protein</fullName>
    </submittedName>
</protein>
<evidence type="ECO:0000313" key="3">
    <source>
        <dbReference type="Proteomes" id="UP000023152"/>
    </source>
</evidence>